<evidence type="ECO:0000256" key="1">
    <source>
        <dbReference type="ARBA" id="ARBA00010491"/>
    </source>
</evidence>
<keyword evidence="6 7" id="KW-0720">Serine protease</keyword>
<dbReference type="AlphaFoldDB" id="A0A108TC02"/>
<dbReference type="EMBL" id="LRGC01000002">
    <property type="protein sequence ID" value="KWR57092.1"/>
    <property type="molecule type" value="Genomic_DNA"/>
</dbReference>
<organism evidence="8 9">
    <name type="scientific">Bacteroides stercoris</name>
    <dbReference type="NCBI Taxonomy" id="46506"/>
    <lineage>
        <taxon>Bacteria</taxon>
        <taxon>Pseudomonadati</taxon>
        <taxon>Bacteroidota</taxon>
        <taxon>Bacteroidia</taxon>
        <taxon>Bacteroidales</taxon>
        <taxon>Bacteroidaceae</taxon>
        <taxon>Bacteroides</taxon>
    </lineage>
</organism>
<dbReference type="PATRIC" id="fig|46506.5.peg.591"/>
<accession>A0A108TC02</accession>
<proteinExistence type="inferred from homology"/>
<dbReference type="InterPro" id="IPR043504">
    <property type="entry name" value="Peptidase_S1_PA_chymotrypsin"/>
</dbReference>
<comment type="function">
    <text evidence="7">Catalyzes the removal of dipeptides from the N-terminus of oligopeptides.</text>
</comment>
<dbReference type="GO" id="GO:0070009">
    <property type="term" value="F:serine-type aminopeptidase activity"/>
    <property type="evidence" value="ECO:0007669"/>
    <property type="project" value="UniProtKB-UniRule"/>
</dbReference>
<dbReference type="InterPro" id="IPR019500">
    <property type="entry name" value="Pep_S46"/>
</dbReference>
<dbReference type="Gene3D" id="2.40.10.10">
    <property type="entry name" value="Trypsin-like serine proteases"/>
    <property type="match status" value="1"/>
</dbReference>
<dbReference type="STRING" id="46506.AA415_00548"/>
<reference evidence="8 9" key="1">
    <citation type="journal article" date="2016" name="BMC Genomics">
        <title>Type VI secretion systems of human gut Bacteroidales segregate into three genetic architectures, two of which are contained on mobile genetic elements.</title>
        <authorList>
            <person name="Coyne M.J."/>
            <person name="Roelofs K.G."/>
            <person name="Comstock L.E."/>
        </authorList>
    </citation>
    <scope>NUCLEOTIDE SEQUENCE [LARGE SCALE GENOMIC DNA]</scope>
    <source>
        <strain evidence="8 9">CL09T03C01</strain>
    </source>
</reference>
<keyword evidence="3 7" id="KW-0645">Protease</keyword>
<dbReference type="PANTHER" id="PTHR38469:SF1">
    <property type="entry name" value="PERIPLASMIC PEPTIDASE SUBFAMILY S1B"/>
    <property type="match status" value="1"/>
</dbReference>
<evidence type="ECO:0000256" key="4">
    <source>
        <dbReference type="ARBA" id="ARBA00022729"/>
    </source>
</evidence>
<evidence type="ECO:0000313" key="8">
    <source>
        <dbReference type="EMBL" id="KWR57092.1"/>
    </source>
</evidence>
<dbReference type="InterPro" id="IPR009003">
    <property type="entry name" value="Peptidase_S1_PA"/>
</dbReference>
<dbReference type="GO" id="GO:0043171">
    <property type="term" value="P:peptide catabolic process"/>
    <property type="evidence" value="ECO:0007669"/>
    <property type="project" value="UniProtKB-UniRule"/>
</dbReference>
<evidence type="ECO:0000256" key="2">
    <source>
        <dbReference type="ARBA" id="ARBA00022438"/>
    </source>
</evidence>
<keyword evidence="2 7" id="KW-0031">Aminopeptidase</keyword>
<dbReference type="EC" id="3.4.14.-" evidence="7"/>
<dbReference type="GO" id="GO:0008239">
    <property type="term" value="F:dipeptidyl-peptidase activity"/>
    <property type="evidence" value="ECO:0007669"/>
    <property type="project" value="UniProtKB-UniRule"/>
</dbReference>
<protein>
    <recommendedName>
        <fullName evidence="7">Dipeptidyl-peptidase</fullName>
        <ecNumber evidence="7">3.4.14.-</ecNumber>
    </recommendedName>
</protein>
<feature type="chain" id="PRO_5023160617" description="Dipeptidyl-peptidase" evidence="7">
    <location>
        <begin position="20"/>
        <end position="729"/>
    </location>
</feature>
<evidence type="ECO:0000313" key="9">
    <source>
        <dbReference type="Proteomes" id="UP000056419"/>
    </source>
</evidence>
<evidence type="ECO:0000256" key="5">
    <source>
        <dbReference type="ARBA" id="ARBA00022801"/>
    </source>
</evidence>
<keyword evidence="5 7" id="KW-0378">Hydrolase</keyword>
<keyword evidence="4 7" id="KW-0732">Signal</keyword>
<feature type="signal peptide" evidence="7">
    <location>
        <begin position="1"/>
        <end position="19"/>
    </location>
</feature>
<evidence type="ECO:0000256" key="3">
    <source>
        <dbReference type="ARBA" id="ARBA00022670"/>
    </source>
</evidence>
<comment type="caution">
    <text evidence="8">The sequence shown here is derived from an EMBL/GenBank/DDBJ whole genome shotgun (WGS) entry which is preliminary data.</text>
</comment>
<evidence type="ECO:0000256" key="7">
    <source>
        <dbReference type="RuleBase" id="RU366067"/>
    </source>
</evidence>
<sequence length="729" mass="82125" precursor="true">MRRIILSLFLTSGILSAHADEGMWMLTDLKQQNEVAMTELGLLIPAEQIYNPNGIALKDAVVHFGGGCTGEVISAEGLVLTNHHCGYGAIQQHSSVEHDYLTDGFWAMSRSEELPCKGLTVTYIDEIMDVTDYVNDQLQIDSDPNGTNYLSPKYLAMIADRFLSAQGITLTSGRKAELKAFYGGNKYYLFLKTTYSDIRMVGAPPSSIGKFGADTDNWMWPRHTGDFSLFRIYAGKDGQPAAYNPDNVPLQVKKHLTISLAGYREGDFTFVMGFPGRNWRYMISDEVEERMQTTNFMRHHVRDIRQKALMEQMLKDDAVRIHYASKYASSANYWKNAIGMNEGLVRLKILDTKRAQQEQLLARGRALNDSSYQKAFDQIRGIVKHRRNALYHQQAIQEALVTGLDFMRIPSTAALVSALKSKDKARIKTAADSLQVAADKYFASVPFPEVERIVGKKMLQTYMKYIPAEQRIGIFKVIDKRFKGDSDAFINACFEYSIFGSKENFAKFIRKPSLYKIGNDWMTLLKYSITDGLLQTTIAMMDANRNYNAAHKVWVKGMMDMKREAGTPIYPDANSTLRLTYGRVLPYKPADGVEYGYYTTLKGAMEKEDPDNWEFVVPAKLKQLYQTKDFGRYAMPDGEMPVCFIVNTDNTGGNSGSPVFNAKGELIGTAFDRNYEGLTGDIAFRPSSQRAACVDIRYTLFIIDKYAGASHIIKELTISEAEPDMTKSN</sequence>
<dbReference type="SUPFAM" id="SSF50494">
    <property type="entry name" value="Trypsin-like serine proteases"/>
    <property type="match status" value="1"/>
</dbReference>
<dbReference type="PANTHER" id="PTHR38469">
    <property type="entry name" value="PERIPLASMIC PEPTIDASE SUBFAMILY S1B"/>
    <property type="match status" value="1"/>
</dbReference>
<dbReference type="Proteomes" id="UP000056419">
    <property type="component" value="Unassembled WGS sequence"/>
</dbReference>
<dbReference type="RefSeq" id="WP_060385204.1">
    <property type="nucleotide sequence ID" value="NZ_LRGC01000002.1"/>
</dbReference>
<name>A0A108TC02_BACSE</name>
<dbReference type="Pfam" id="PF10459">
    <property type="entry name" value="Peptidase_S46"/>
    <property type="match status" value="1"/>
</dbReference>
<comment type="similarity">
    <text evidence="1 7">Belongs to the peptidase S46 family.</text>
</comment>
<keyword evidence="9" id="KW-1185">Reference proteome</keyword>
<gene>
    <name evidence="8" type="ORF">AA415_00548</name>
</gene>
<dbReference type="GO" id="GO:0006508">
    <property type="term" value="P:proteolysis"/>
    <property type="evidence" value="ECO:0007669"/>
    <property type="project" value="UniProtKB-KW"/>
</dbReference>
<evidence type="ECO:0000256" key="6">
    <source>
        <dbReference type="ARBA" id="ARBA00022825"/>
    </source>
</evidence>